<organism evidence="5 6">
    <name type="scientific">Frankia nepalensis</name>
    <dbReference type="NCBI Taxonomy" id="1836974"/>
    <lineage>
        <taxon>Bacteria</taxon>
        <taxon>Bacillati</taxon>
        <taxon>Actinomycetota</taxon>
        <taxon>Actinomycetes</taxon>
        <taxon>Frankiales</taxon>
        <taxon>Frankiaceae</taxon>
        <taxon>Frankia</taxon>
    </lineage>
</organism>
<dbReference type="SMART" id="SM00421">
    <property type="entry name" value="HTH_LUXR"/>
    <property type="match status" value="1"/>
</dbReference>
<evidence type="ECO:0000313" key="5">
    <source>
        <dbReference type="EMBL" id="MBL7631529.1"/>
    </source>
</evidence>
<reference evidence="5" key="1">
    <citation type="submission" date="2020-12" db="EMBL/GenBank/DDBJ databases">
        <title>Genomic characterization of non-nitrogen-fixing Frankia strains.</title>
        <authorList>
            <person name="Carlos-Shanley C."/>
            <person name="Guerra T."/>
            <person name="Hahn D."/>
        </authorList>
    </citation>
    <scope>NUCLEOTIDE SEQUENCE</scope>
    <source>
        <strain evidence="5">CN6</strain>
    </source>
</reference>
<dbReference type="EMBL" id="JAEACQ010000275">
    <property type="protein sequence ID" value="MBL7631529.1"/>
    <property type="molecule type" value="Genomic_DNA"/>
</dbReference>
<dbReference type="PANTHER" id="PTHR44688">
    <property type="entry name" value="DNA-BINDING TRANSCRIPTIONAL ACTIVATOR DEVR_DOSR"/>
    <property type="match status" value="1"/>
</dbReference>
<gene>
    <name evidence="5" type="ORF">I7412_31100</name>
</gene>
<accession>A0A937UQ56</accession>
<dbReference type="Gene3D" id="3.30.450.40">
    <property type="match status" value="1"/>
</dbReference>
<dbReference type="Gene3D" id="1.10.10.10">
    <property type="entry name" value="Winged helix-like DNA-binding domain superfamily/Winged helix DNA-binding domain"/>
    <property type="match status" value="1"/>
</dbReference>
<dbReference type="InterPro" id="IPR016032">
    <property type="entry name" value="Sig_transdc_resp-reg_C-effctor"/>
</dbReference>
<protein>
    <submittedName>
        <fullName evidence="5">Helix-turn-helix transcriptional regulator</fullName>
    </submittedName>
</protein>
<dbReference type="PRINTS" id="PR00038">
    <property type="entry name" value="HTHLUXR"/>
</dbReference>
<dbReference type="Pfam" id="PF00196">
    <property type="entry name" value="GerE"/>
    <property type="match status" value="1"/>
</dbReference>
<proteinExistence type="predicted"/>
<dbReference type="PANTHER" id="PTHR44688:SF16">
    <property type="entry name" value="DNA-BINDING TRANSCRIPTIONAL ACTIVATOR DEVR_DOSR"/>
    <property type="match status" value="1"/>
</dbReference>
<dbReference type="RefSeq" id="WP_203010316.1">
    <property type="nucleotide sequence ID" value="NZ_JADWYU010000157.1"/>
</dbReference>
<comment type="caution">
    <text evidence="5">The sequence shown here is derived from an EMBL/GenBank/DDBJ whole genome shotgun (WGS) entry which is preliminary data.</text>
</comment>
<dbReference type="Proteomes" id="UP000604475">
    <property type="component" value="Unassembled WGS sequence"/>
</dbReference>
<dbReference type="GO" id="GO:0003677">
    <property type="term" value="F:DNA binding"/>
    <property type="evidence" value="ECO:0007669"/>
    <property type="project" value="UniProtKB-KW"/>
</dbReference>
<evidence type="ECO:0000313" key="6">
    <source>
        <dbReference type="Proteomes" id="UP000604475"/>
    </source>
</evidence>
<keyword evidence="1" id="KW-0805">Transcription regulation</keyword>
<dbReference type="SUPFAM" id="SSF55781">
    <property type="entry name" value="GAF domain-like"/>
    <property type="match status" value="1"/>
</dbReference>
<name>A0A937UQ56_9ACTN</name>
<keyword evidence="3" id="KW-0804">Transcription</keyword>
<keyword evidence="6" id="KW-1185">Reference proteome</keyword>
<dbReference type="InterPro" id="IPR000792">
    <property type="entry name" value="Tscrpt_reg_LuxR_C"/>
</dbReference>
<dbReference type="InterPro" id="IPR029016">
    <property type="entry name" value="GAF-like_dom_sf"/>
</dbReference>
<feature type="domain" description="HTH luxR-type" evidence="4">
    <location>
        <begin position="342"/>
        <end position="407"/>
    </location>
</feature>
<evidence type="ECO:0000256" key="1">
    <source>
        <dbReference type="ARBA" id="ARBA00023015"/>
    </source>
</evidence>
<dbReference type="GO" id="GO:0006355">
    <property type="term" value="P:regulation of DNA-templated transcription"/>
    <property type="evidence" value="ECO:0007669"/>
    <property type="project" value="InterPro"/>
</dbReference>
<dbReference type="CDD" id="cd06170">
    <property type="entry name" value="LuxR_C_like"/>
    <property type="match status" value="1"/>
</dbReference>
<keyword evidence="2" id="KW-0238">DNA-binding</keyword>
<evidence type="ECO:0000256" key="3">
    <source>
        <dbReference type="ARBA" id="ARBA00023163"/>
    </source>
</evidence>
<sequence>MTAPSSRRGTRTLFPAAAGERGWRQREGALAARVAAARAAVHDALGEPPAADGARARATPASGAWDPTAAWTMVMALAEACVDRLRGYGDPDAAGACRLCELVVDLYELGVELCDHEVESRARRLADCAAGLRRLRDLSSSTDLFAHACQELVGRGGFGRAVLSRVENDTWRPWTAHFSDGYEFESWFAGWVDQPIPFAAQAPETLTLTGHGPALVQDTERAAVHRPIIIESGRSTSYVVAPVLRGNEVVGLLHADHFPSPRRVDDFDREVLWSFAASFGHVFERLALMERLRAHRDLVRGILSVTAHSMDEICDAGIDILPEASVGAMARHALFPGAAVPGPRALEELTVREAEVFELMVAGAKNSAIAETLIITEETVKSHVKHILRKLGVANRSQAIAACLGTSQPPAAAGKGYAWTSAAGLARPRPSERRDARQPPG</sequence>
<dbReference type="AlphaFoldDB" id="A0A937UQ56"/>
<evidence type="ECO:0000256" key="2">
    <source>
        <dbReference type="ARBA" id="ARBA00023125"/>
    </source>
</evidence>
<evidence type="ECO:0000259" key="4">
    <source>
        <dbReference type="PROSITE" id="PS50043"/>
    </source>
</evidence>
<dbReference type="PROSITE" id="PS00622">
    <property type="entry name" value="HTH_LUXR_1"/>
    <property type="match status" value="1"/>
</dbReference>
<dbReference type="SUPFAM" id="SSF46894">
    <property type="entry name" value="C-terminal effector domain of the bipartite response regulators"/>
    <property type="match status" value="1"/>
</dbReference>
<dbReference type="InterPro" id="IPR036388">
    <property type="entry name" value="WH-like_DNA-bd_sf"/>
</dbReference>
<dbReference type="PROSITE" id="PS50043">
    <property type="entry name" value="HTH_LUXR_2"/>
    <property type="match status" value="1"/>
</dbReference>